<dbReference type="InParanoid" id="A0A7J7DQ97"/>
<dbReference type="GO" id="GO:0003677">
    <property type="term" value="F:DNA binding"/>
    <property type="evidence" value="ECO:0007669"/>
    <property type="project" value="UniProtKB-KW"/>
</dbReference>
<reference evidence="10 11" key="1">
    <citation type="journal article" date="2020" name="Nat. Commun.">
        <title>Genome of Tripterygium wilfordii and identification of cytochrome P450 involved in triptolide biosynthesis.</title>
        <authorList>
            <person name="Tu L."/>
            <person name="Su P."/>
            <person name="Zhang Z."/>
            <person name="Gao L."/>
            <person name="Wang J."/>
            <person name="Hu T."/>
            <person name="Zhou J."/>
            <person name="Zhang Y."/>
            <person name="Zhao Y."/>
            <person name="Liu Y."/>
            <person name="Song Y."/>
            <person name="Tong Y."/>
            <person name="Lu Y."/>
            <person name="Yang J."/>
            <person name="Xu C."/>
            <person name="Jia M."/>
            <person name="Peters R.J."/>
            <person name="Huang L."/>
            <person name="Gao W."/>
        </authorList>
    </citation>
    <scope>NUCLEOTIDE SEQUENCE [LARGE SCALE GENOMIC DNA]</scope>
    <source>
        <strain evidence="11">cv. XIE 37</strain>
        <tissue evidence="10">Leaf</tissue>
    </source>
</reference>
<evidence type="ECO:0000256" key="8">
    <source>
        <dbReference type="RuleBase" id="RU367155"/>
    </source>
</evidence>
<protein>
    <recommendedName>
        <fullName evidence="8">Nuclear transcription factor Y subunit</fullName>
    </recommendedName>
</protein>
<feature type="compositionally biased region" description="Polar residues" evidence="9">
    <location>
        <begin position="251"/>
        <end position="262"/>
    </location>
</feature>
<dbReference type="Pfam" id="PF02045">
    <property type="entry name" value="CBFB_NFYA"/>
    <property type="match status" value="1"/>
</dbReference>
<dbReference type="InterPro" id="IPR001289">
    <property type="entry name" value="NFYA"/>
</dbReference>
<keyword evidence="11" id="KW-1185">Reference proteome</keyword>
<evidence type="ECO:0000313" key="10">
    <source>
        <dbReference type="EMBL" id="KAF5748449.1"/>
    </source>
</evidence>
<dbReference type="PRINTS" id="PR00616">
    <property type="entry name" value="CCAATSUBUNTB"/>
</dbReference>
<dbReference type="PROSITE" id="PS51152">
    <property type="entry name" value="NFYA_HAP2_2"/>
    <property type="match status" value="1"/>
</dbReference>
<feature type="region of interest" description="Disordered" evidence="9">
    <location>
        <begin position="35"/>
        <end position="55"/>
    </location>
</feature>
<comment type="subunit">
    <text evidence="7">Heterotrimeric transcription factor composed of three components, NF-YA, NF-YB and NF-YC. NF-YB and NF-YC must interact and dimerize for NF-YA association and DNA binding.</text>
</comment>
<sequence length="351" mass="38398">MSTRVQNLPEESFGQRSVLSVPHFAVSYPSRWTSNEQHIPWSSGSTSLKVESSSQLRHEAKHLGLQLPDQDSSATQSIGFSSDKIGGVGQANSQDQSISSESVQNGSCDKMVDGQMKLAPYLSTRDTAAVNPAQVDYQNSMAQVPYAYANAYYGSLFTPYGPQAIIQPQLGAQIVEMASARVPLPLDLADDAPIYVNAKQYRGILRRRQSRAKLEAQNKLLKDRKPYLHESRHRHALNRVRGSGGRFLSTKKPQQSSNTSPTMPCVSVSDSVHLHQKKEMSGFQNCQSEMAECVSNAGCSNITSVSVSDGEVLFRQHDHRFSGFSPSMGGGMQGTRRISSSGMQHCASVVR</sequence>
<comment type="subcellular location">
    <subcellularLocation>
        <location evidence="1 8">Nucleus</location>
    </subcellularLocation>
</comment>
<feature type="region of interest" description="Disordered" evidence="9">
    <location>
        <begin position="243"/>
        <end position="265"/>
    </location>
</feature>
<evidence type="ECO:0000256" key="3">
    <source>
        <dbReference type="ARBA" id="ARBA00023125"/>
    </source>
</evidence>
<dbReference type="InterPro" id="IPR018362">
    <property type="entry name" value="CCAAT-binding_factor_CS"/>
</dbReference>
<dbReference type="GO" id="GO:0003700">
    <property type="term" value="F:DNA-binding transcription factor activity"/>
    <property type="evidence" value="ECO:0007669"/>
    <property type="project" value="UniProtKB-UniRule"/>
</dbReference>
<dbReference type="GO" id="GO:0016602">
    <property type="term" value="C:CCAAT-binding factor complex"/>
    <property type="evidence" value="ECO:0007669"/>
    <property type="project" value="InterPro"/>
</dbReference>
<comment type="similarity">
    <text evidence="8">Belongs to the NFYA/HAP2 subunit family.</text>
</comment>
<feature type="compositionally biased region" description="Polar residues" evidence="9">
    <location>
        <begin position="69"/>
        <end position="80"/>
    </location>
</feature>
<dbReference type="OrthoDB" id="1097733at2759"/>
<dbReference type="Proteomes" id="UP000593562">
    <property type="component" value="Unassembled WGS sequence"/>
</dbReference>
<keyword evidence="2 8" id="KW-0805">Transcription regulation</keyword>
<evidence type="ECO:0000256" key="6">
    <source>
        <dbReference type="ARBA" id="ARBA00023242"/>
    </source>
</evidence>
<evidence type="ECO:0000256" key="4">
    <source>
        <dbReference type="ARBA" id="ARBA00023159"/>
    </source>
</evidence>
<dbReference type="PROSITE" id="PS00686">
    <property type="entry name" value="NFYA_HAP2_1"/>
    <property type="match status" value="1"/>
</dbReference>
<dbReference type="Gene3D" id="6.10.250.2430">
    <property type="match status" value="1"/>
</dbReference>
<name>A0A7J7DQ97_TRIWF</name>
<feature type="region of interest" description="Disordered" evidence="9">
    <location>
        <begin position="324"/>
        <end position="351"/>
    </location>
</feature>
<comment type="function">
    <text evidence="8">Component of the sequence-specific heterotrimeric transcription factor (NF-Y) which specifically recognizes a 5'-CCAAT-3' box motif found in the promoters of its target genes.</text>
</comment>
<dbReference type="SMART" id="SM00521">
    <property type="entry name" value="CBF"/>
    <property type="match status" value="1"/>
</dbReference>
<keyword evidence="6 8" id="KW-0539">Nucleus</keyword>
<dbReference type="PANTHER" id="PTHR12632">
    <property type="entry name" value="TRANSCRIPTION FACTOR NF-Y ALPHA-RELATED"/>
    <property type="match status" value="1"/>
</dbReference>
<dbReference type="EMBL" id="JAAARO010000004">
    <property type="protein sequence ID" value="KAF5748449.1"/>
    <property type="molecule type" value="Genomic_DNA"/>
</dbReference>
<keyword evidence="3 8" id="KW-0238">DNA-binding</keyword>
<evidence type="ECO:0000256" key="7">
    <source>
        <dbReference type="ARBA" id="ARBA00025911"/>
    </source>
</evidence>
<feature type="region of interest" description="Disordered" evidence="9">
    <location>
        <begin position="68"/>
        <end position="106"/>
    </location>
</feature>
<keyword evidence="4" id="KW-0010">Activator</keyword>
<evidence type="ECO:0000256" key="2">
    <source>
        <dbReference type="ARBA" id="ARBA00023015"/>
    </source>
</evidence>
<gene>
    <name evidence="10" type="ORF">HS088_TW04G00403</name>
</gene>
<dbReference type="AlphaFoldDB" id="A0A7J7DQ97"/>
<organism evidence="10 11">
    <name type="scientific">Tripterygium wilfordii</name>
    <name type="common">Thunder God vine</name>
    <dbReference type="NCBI Taxonomy" id="458696"/>
    <lineage>
        <taxon>Eukaryota</taxon>
        <taxon>Viridiplantae</taxon>
        <taxon>Streptophyta</taxon>
        <taxon>Embryophyta</taxon>
        <taxon>Tracheophyta</taxon>
        <taxon>Spermatophyta</taxon>
        <taxon>Magnoliopsida</taxon>
        <taxon>eudicotyledons</taxon>
        <taxon>Gunneridae</taxon>
        <taxon>Pentapetalae</taxon>
        <taxon>rosids</taxon>
        <taxon>fabids</taxon>
        <taxon>Celastrales</taxon>
        <taxon>Celastraceae</taxon>
        <taxon>Tripterygium</taxon>
    </lineage>
</organism>
<keyword evidence="5 8" id="KW-0804">Transcription</keyword>
<evidence type="ECO:0000256" key="1">
    <source>
        <dbReference type="ARBA" id="ARBA00004123"/>
    </source>
</evidence>
<feature type="compositionally biased region" description="Polar residues" evidence="9">
    <location>
        <begin position="90"/>
        <end position="106"/>
    </location>
</feature>
<accession>A0A7J7DQ97</accession>
<evidence type="ECO:0000256" key="9">
    <source>
        <dbReference type="SAM" id="MobiDB-lite"/>
    </source>
</evidence>
<proteinExistence type="inferred from homology"/>
<comment type="caution">
    <text evidence="10">The sequence shown here is derived from an EMBL/GenBank/DDBJ whole genome shotgun (WGS) entry which is preliminary data.</text>
</comment>
<evidence type="ECO:0000313" key="11">
    <source>
        <dbReference type="Proteomes" id="UP000593562"/>
    </source>
</evidence>
<evidence type="ECO:0000256" key="5">
    <source>
        <dbReference type="ARBA" id="ARBA00023163"/>
    </source>
</evidence>